<organism evidence="1 2">
    <name type="scientific">Trifolium medium</name>
    <dbReference type="NCBI Taxonomy" id="97028"/>
    <lineage>
        <taxon>Eukaryota</taxon>
        <taxon>Viridiplantae</taxon>
        <taxon>Streptophyta</taxon>
        <taxon>Embryophyta</taxon>
        <taxon>Tracheophyta</taxon>
        <taxon>Spermatophyta</taxon>
        <taxon>Magnoliopsida</taxon>
        <taxon>eudicotyledons</taxon>
        <taxon>Gunneridae</taxon>
        <taxon>Pentapetalae</taxon>
        <taxon>rosids</taxon>
        <taxon>fabids</taxon>
        <taxon>Fabales</taxon>
        <taxon>Fabaceae</taxon>
        <taxon>Papilionoideae</taxon>
        <taxon>50 kb inversion clade</taxon>
        <taxon>NPAAA clade</taxon>
        <taxon>Hologalegina</taxon>
        <taxon>IRL clade</taxon>
        <taxon>Trifolieae</taxon>
        <taxon>Trifolium</taxon>
    </lineage>
</organism>
<keyword evidence="2" id="KW-1185">Reference proteome</keyword>
<feature type="non-terminal residue" evidence="1">
    <location>
        <position position="1"/>
    </location>
</feature>
<dbReference type="AlphaFoldDB" id="A0A392S320"/>
<comment type="caution">
    <text evidence="1">The sequence shown here is derived from an EMBL/GenBank/DDBJ whole genome shotgun (WGS) entry which is preliminary data.</text>
</comment>
<dbReference type="Proteomes" id="UP000265520">
    <property type="component" value="Unassembled WGS sequence"/>
</dbReference>
<sequence>TKVTVKDFPDIPSCKFNFKPFAEINAGNYQLDCLYHY</sequence>
<accession>A0A392S320</accession>
<dbReference type="EMBL" id="LXQA010314695">
    <property type="protein sequence ID" value="MCI43248.1"/>
    <property type="molecule type" value="Genomic_DNA"/>
</dbReference>
<proteinExistence type="predicted"/>
<evidence type="ECO:0000313" key="1">
    <source>
        <dbReference type="EMBL" id="MCI43248.1"/>
    </source>
</evidence>
<name>A0A392S320_9FABA</name>
<reference evidence="1 2" key="1">
    <citation type="journal article" date="2018" name="Front. Plant Sci.">
        <title>Red Clover (Trifolium pratense) and Zigzag Clover (T. medium) - A Picture of Genomic Similarities and Differences.</title>
        <authorList>
            <person name="Dluhosova J."/>
            <person name="Istvanek J."/>
            <person name="Nedelnik J."/>
            <person name="Repkova J."/>
        </authorList>
    </citation>
    <scope>NUCLEOTIDE SEQUENCE [LARGE SCALE GENOMIC DNA]</scope>
    <source>
        <strain evidence="2">cv. 10/8</strain>
        <tissue evidence="1">Leaf</tissue>
    </source>
</reference>
<evidence type="ECO:0000313" key="2">
    <source>
        <dbReference type="Proteomes" id="UP000265520"/>
    </source>
</evidence>
<protein>
    <submittedName>
        <fullName evidence="1">Uncharacterized protein</fullName>
    </submittedName>
</protein>